<accession>A0A9W8BIM4</accession>
<dbReference type="EC" id="2.3.1.234" evidence="1"/>
<evidence type="ECO:0000313" key="10">
    <source>
        <dbReference type="Proteomes" id="UP001150907"/>
    </source>
</evidence>
<evidence type="ECO:0000256" key="5">
    <source>
        <dbReference type="ARBA" id="ARBA00023315"/>
    </source>
</evidence>
<keyword evidence="10" id="KW-1185">Reference proteome</keyword>
<evidence type="ECO:0000256" key="3">
    <source>
        <dbReference type="ARBA" id="ARBA00022694"/>
    </source>
</evidence>
<dbReference type="AlphaFoldDB" id="A0A9W8BIM4"/>
<comment type="subunit">
    <text evidence="7">Homodimer.</text>
</comment>
<dbReference type="PROSITE" id="PS01016">
    <property type="entry name" value="GLYCOPROTEASE"/>
    <property type="match status" value="1"/>
</dbReference>
<dbReference type="InterPro" id="IPR000905">
    <property type="entry name" value="Gcp-like_dom"/>
</dbReference>
<comment type="catalytic activity">
    <reaction evidence="6 7">
        <text>L-threonylcarbamoyladenylate + adenosine(37) in tRNA = N(6)-L-threonylcarbamoyladenosine(37) in tRNA + AMP + H(+)</text>
        <dbReference type="Rhea" id="RHEA:37059"/>
        <dbReference type="Rhea" id="RHEA-COMP:10162"/>
        <dbReference type="Rhea" id="RHEA-COMP:10163"/>
        <dbReference type="ChEBI" id="CHEBI:15378"/>
        <dbReference type="ChEBI" id="CHEBI:73682"/>
        <dbReference type="ChEBI" id="CHEBI:74411"/>
        <dbReference type="ChEBI" id="CHEBI:74418"/>
        <dbReference type="ChEBI" id="CHEBI:456215"/>
        <dbReference type="EC" id="2.3.1.234"/>
    </reaction>
</comment>
<dbReference type="EMBL" id="JANBQF010000154">
    <property type="protein sequence ID" value="KAJ2004439.1"/>
    <property type="molecule type" value="Genomic_DNA"/>
</dbReference>
<name>A0A9W8BIM4_9FUNG</name>
<dbReference type="OrthoDB" id="10259622at2759"/>
<keyword evidence="4 7" id="KW-0479">Metal-binding</keyword>
<keyword evidence="3 7" id="KW-0819">tRNA processing</keyword>
<gene>
    <name evidence="9" type="primary">QRI7</name>
    <name evidence="9" type="ORF">H4R26_002509</name>
</gene>
<dbReference type="InterPro" id="IPR022450">
    <property type="entry name" value="TsaD"/>
</dbReference>
<dbReference type="SUPFAM" id="SSF53067">
    <property type="entry name" value="Actin-like ATPase domain"/>
    <property type="match status" value="1"/>
</dbReference>
<comment type="caution">
    <text evidence="9">The sequence shown here is derived from an EMBL/GenBank/DDBJ whole genome shotgun (WGS) entry which is preliminary data.</text>
</comment>
<feature type="domain" description="Gcp-like" evidence="8">
    <location>
        <begin position="63"/>
        <end position="375"/>
    </location>
</feature>
<evidence type="ECO:0000313" key="9">
    <source>
        <dbReference type="EMBL" id="KAJ2004439.1"/>
    </source>
</evidence>
<dbReference type="HAMAP" id="MF_01445">
    <property type="entry name" value="TsaD"/>
    <property type="match status" value="1"/>
</dbReference>
<comment type="similarity">
    <text evidence="7">Belongs to the KAE1 / TsaD family.</text>
</comment>
<keyword evidence="7" id="KW-0496">Mitochondrion</keyword>
<dbReference type="NCBIfam" id="TIGR00329">
    <property type="entry name" value="gcp_kae1"/>
    <property type="match status" value="1"/>
</dbReference>
<evidence type="ECO:0000256" key="7">
    <source>
        <dbReference type="HAMAP-Rule" id="MF_03179"/>
    </source>
</evidence>
<dbReference type="GO" id="GO:0002949">
    <property type="term" value="P:tRNA threonylcarbamoyladenosine modification"/>
    <property type="evidence" value="ECO:0007669"/>
    <property type="project" value="UniProtKB-UniRule"/>
</dbReference>
<dbReference type="Pfam" id="PF00814">
    <property type="entry name" value="TsaD"/>
    <property type="match status" value="1"/>
</dbReference>
<dbReference type="PANTHER" id="PTHR11735:SF6">
    <property type="entry name" value="TRNA N6-ADENOSINE THREONYLCARBAMOYLTRANSFERASE, MITOCHONDRIAL"/>
    <property type="match status" value="1"/>
</dbReference>
<dbReference type="InterPro" id="IPR017860">
    <property type="entry name" value="Peptidase_M22_CS"/>
</dbReference>
<dbReference type="InterPro" id="IPR017861">
    <property type="entry name" value="KAE1/TsaD"/>
</dbReference>
<protein>
    <recommendedName>
        <fullName evidence="1">N(6)-L-threonylcarbamoyladenine synthase</fullName>
        <ecNumber evidence="1">2.3.1.234</ecNumber>
    </recommendedName>
</protein>
<proteinExistence type="inferred from homology"/>
<sequence length="406" mass="41596">MLLLSQSRRWNTGATAKRLLAQARRWTADAKAGIPHSRPIVVLGIETSCDDTAAAVVTGDGCVLGETNRHQHAAHEAFGGIVPSLAASHHMASVGEVVRDALRQAGVGGSGGSGRSDGLAGIDAVAVTRGPGMAASLCVGLAAAKTLAAVHGLPLVGVHHMEAHALVARMGRGGAVAFPFLCVLVSGGHTLTAVAHGVNAYTAIGATRDDSAGDAFDKVARELRIPWLTTQDGGGPGAALERMAAAGDAARFAMPVPMDKSASAASPDFSFSGLKEHVRSLRRANAFDPAIPRDQADVAAAFQRAAATHLRKKTALAARRARDMGVAITCIVAAGGVVSNHAVRAALAAVAAAEGVPLECPPPRLCADNAVMVAWAGIERLRCGLTDAYTIDFIQRWPLEALKGTA</sequence>
<comment type="subcellular location">
    <subcellularLocation>
        <location evidence="7">Mitochondrion</location>
    </subcellularLocation>
</comment>
<reference evidence="9" key="1">
    <citation type="submission" date="2022-07" db="EMBL/GenBank/DDBJ databases">
        <title>Phylogenomic reconstructions and comparative analyses of Kickxellomycotina fungi.</title>
        <authorList>
            <person name="Reynolds N.K."/>
            <person name="Stajich J.E."/>
            <person name="Barry K."/>
            <person name="Grigoriev I.V."/>
            <person name="Crous P."/>
            <person name="Smith M.E."/>
        </authorList>
    </citation>
    <scope>NUCLEOTIDE SEQUENCE</scope>
    <source>
        <strain evidence="9">IMI 214461</strain>
    </source>
</reference>
<dbReference type="Proteomes" id="UP001150907">
    <property type="component" value="Unassembled WGS sequence"/>
</dbReference>
<dbReference type="Gene3D" id="3.30.420.40">
    <property type="match status" value="2"/>
</dbReference>
<evidence type="ECO:0000256" key="4">
    <source>
        <dbReference type="ARBA" id="ARBA00022723"/>
    </source>
</evidence>
<comment type="cofactor">
    <cofactor evidence="7">
        <name>a divalent metal cation</name>
        <dbReference type="ChEBI" id="CHEBI:60240"/>
    </cofactor>
    <text evidence="7">Binds 1 divalent metal cation per subunit.</text>
</comment>
<dbReference type="GO" id="GO:0061711">
    <property type="term" value="F:tRNA N(6)-L-threonylcarbamoyladenine synthase activity"/>
    <property type="evidence" value="ECO:0007669"/>
    <property type="project" value="UniProtKB-EC"/>
</dbReference>
<dbReference type="PANTHER" id="PTHR11735">
    <property type="entry name" value="TRNA N6-ADENOSINE THREONYLCARBAMOYLTRANSFERASE"/>
    <property type="match status" value="1"/>
</dbReference>
<evidence type="ECO:0000259" key="8">
    <source>
        <dbReference type="Pfam" id="PF00814"/>
    </source>
</evidence>
<dbReference type="GO" id="GO:0046872">
    <property type="term" value="F:metal ion binding"/>
    <property type="evidence" value="ECO:0007669"/>
    <property type="project" value="UniProtKB-KW"/>
</dbReference>
<dbReference type="PRINTS" id="PR00789">
    <property type="entry name" value="OSIALOPTASE"/>
</dbReference>
<dbReference type="CDD" id="cd24134">
    <property type="entry name" value="ASKHA_NBD_OSGEPL1_QRI7_euk"/>
    <property type="match status" value="1"/>
</dbReference>
<dbReference type="GO" id="GO:0005739">
    <property type="term" value="C:mitochondrion"/>
    <property type="evidence" value="ECO:0007669"/>
    <property type="project" value="UniProtKB-SubCell"/>
</dbReference>
<evidence type="ECO:0000256" key="2">
    <source>
        <dbReference type="ARBA" id="ARBA00022679"/>
    </source>
</evidence>
<organism evidence="9 10">
    <name type="scientific">Coemansia thaxteri</name>
    <dbReference type="NCBI Taxonomy" id="2663907"/>
    <lineage>
        <taxon>Eukaryota</taxon>
        <taxon>Fungi</taxon>
        <taxon>Fungi incertae sedis</taxon>
        <taxon>Zoopagomycota</taxon>
        <taxon>Kickxellomycotina</taxon>
        <taxon>Kickxellomycetes</taxon>
        <taxon>Kickxellales</taxon>
        <taxon>Kickxellaceae</taxon>
        <taxon>Coemansia</taxon>
    </lineage>
</organism>
<keyword evidence="2 7" id="KW-0808">Transferase</keyword>
<keyword evidence="5 7" id="KW-0012">Acyltransferase</keyword>
<evidence type="ECO:0000256" key="1">
    <source>
        <dbReference type="ARBA" id="ARBA00012156"/>
    </source>
</evidence>
<evidence type="ECO:0000256" key="6">
    <source>
        <dbReference type="ARBA" id="ARBA00048117"/>
    </source>
</evidence>
<comment type="function">
    <text evidence="7">Required for the formation of a threonylcarbamoyl group on adenosine at position 37 (t(6)A37) in mitochondrial tRNAs that read codons beginning with adenine. Probably involved in the transfer of the threonylcarbamoyl moiety of threonylcarbamoyl-AMP (TC-AMP) to the N6 group of A37. Involved in mitochondrial genome maintenance.</text>
</comment>
<dbReference type="InterPro" id="IPR043129">
    <property type="entry name" value="ATPase_NBD"/>
</dbReference>